<dbReference type="PANTHER" id="PTHR43161">
    <property type="entry name" value="SORBITOL DEHYDROGENASE"/>
    <property type="match status" value="1"/>
</dbReference>
<dbReference type="InterPro" id="IPR011032">
    <property type="entry name" value="GroES-like_sf"/>
</dbReference>
<dbReference type="Gene3D" id="3.40.50.720">
    <property type="entry name" value="NAD(P)-binding Rossmann-like Domain"/>
    <property type="match status" value="1"/>
</dbReference>
<sequence>MEQNKAIYLYAAKDLRTEVRKLAAPADDEVQVAIRSVTLCGSDIHYYQHYRNGSIEVREPLCLGHESAGELVALGSQASTINPDLRIGDTVALECGVPCDECDLCASMRYNICPNLRFCSSGSKFPHYRGVLQEKVNHPAQWVHKLPSELSPTVGALLEPLAVAFHAGCTDIIMVDIDEGRLQFALENGLAQVTYCVKPKGATTLEEKLDLARETAHKIGQLKWKDGTAVGQVQRVFECTGTGACLHASIYATKSGGHVVLVGVGMPNHTLPITDISAREVSLIPTWRYANDYPIAIHTAVASATGEKINSVKLPSLAKLVTHHHKGLDAIHTCL</sequence>
<dbReference type="Pfam" id="PF00107">
    <property type="entry name" value="ADH_zinc_N"/>
    <property type="match status" value="1"/>
</dbReference>
<keyword evidence="3 6" id="KW-0479">Metal-binding</keyword>
<dbReference type="GO" id="GO:0006062">
    <property type="term" value="P:sorbitol catabolic process"/>
    <property type="evidence" value="ECO:0007669"/>
    <property type="project" value="TreeGrafter"/>
</dbReference>
<evidence type="ECO:0000256" key="6">
    <source>
        <dbReference type="RuleBase" id="RU361277"/>
    </source>
</evidence>
<organism evidence="9 10">
    <name type="scientific">Aulographum hederae CBS 113979</name>
    <dbReference type="NCBI Taxonomy" id="1176131"/>
    <lineage>
        <taxon>Eukaryota</taxon>
        <taxon>Fungi</taxon>
        <taxon>Dikarya</taxon>
        <taxon>Ascomycota</taxon>
        <taxon>Pezizomycotina</taxon>
        <taxon>Dothideomycetes</taxon>
        <taxon>Pleosporomycetidae</taxon>
        <taxon>Aulographales</taxon>
        <taxon>Aulographaceae</taxon>
    </lineage>
</organism>
<keyword evidence="4 6" id="KW-0862">Zinc</keyword>
<evidence type="ECO:0000256" key="3">
    <source>
        <dbReference type="ARBA" id="ARBA00022723"/>
    </source>
</evidence>
<dbReference type="Gene3D" id="3.90.180.10">
    <property type="entry name" value="Medium-chain alcohol dehydrogenases, catalytic domain"/>
    <property type="match status" value="2"/>
</dbReference>
<evidence type="ECO:0000256" key="4">
    <source>
        <dbReference type="ARBA" id="ARBA00022833"/>
    </source>
</evidence>
<dbReference type="AlphaFoldDB" id="A0A6G1H9Z0"/>
<feature type="domain" description="Alcohol dehydrogenase-like N-terminal" evidence="8">
    <location>
        <begin position="27"/>
        <end position="147"/>
    </location>
</feature>
<evidence type="ECO:0000259" key="7">
    <source>
        <dbReference type="Pfam" id="PF00107"/>
    </source>
</evidence>
<dbReference type="OrthoDB" id="5363962at2759"/>
<feature type="domain" description="Alcohol dehydrogenase-like C-terminal" evidence="7">
    <location>
        <begin position="162"/>
        <end position="298"/>
    </location>
</feature>
<dbReference type="GO" id="GO:0003939">
    <property type="term" value="F:L-iditol 2-dehydrogenase (NAD+) activity"/>
    <property type="evidence" value="ECO:0007669"/>
    <property type="project" value="TreeGrafter"/>
</dbReference>
<evidence type="ECO:0000313" key="10">
    <source>
        <dbReference type="Proteomes" id="UP000800041"/>
    </source>
</evidence>
<dbReference type="SUPFAM" id="SSF50129">
    <property type="entry name" value="GroES-like"/>
    <property type="match status" value="1"/>
</dbReference>
<dbReference type="GO" id="GO:0008270">
    <property type="term" value="F:zinc ion binding"/>
    <property type="evidence" value="ECO:0007669"/>
    <property type="project" value="InterPro"/>
</dbReference>
<keyword evidence="5" id="KW-0560">Oxidoreductase</keyword>
<evidence type="ECO:0000313" key="9">
    <source>
        <dbReference type="EMBL" id="KAF1989840.1"/>
    </source>
</evidence>
<dbReference type="PANTHER" id="PTHR43161:SF25">
    <property type="entry name" value="ALCOHOL DEHYDROGENASE, PUTATIVE (AFU_ORTHOLOGUE AFUA_1G14390)-RELATED"/>
    <property type="match status" value="1"/>
</dbReference>
<evidence type="ECO:0000256" key="2">
    <source>
        <dbReference type="ARBA" id="ARBA00008072"/>
    </source>
</evidence>
<gene>
    <name evidence="9" type="ORF">K402DRAFT_410909</name>
</gene>
<evidence type="ECO:0000256" key="1">
    <source>
        <dbReference type="ARBA" id="ARBA00001947"/>
    </source>
</evidence>
<protein>
    <submittedName>
        <fullName evidence="9">GroES-like protein</fullName>
    </submittedName>
</protein>
<dbReference type="PROSITE" id="PS00059">
    <property type="entry name" value="ADH_ZINC"/>
    <property type="match status" value="1"/>
</dbReference>
<dbReference type="Pfam" id="PF08240">
    <property type="entry name" value="ADH_N"/>
    <property type="match status" value="1"/>
</dbReference>
<evidence type="ECO:0000259" key="8">
    <source>
        <dbReference type="Pfam" id="PF08240"/>
    </source>
</evidence>
<dbReference type="Proteomes" id="UP000800041">
    <property type="component" value="Unassembled WGS sequence"/>
</dbReference>
<reference evidence="9" key="1">
    <citation type="journal article" date="2020" name="Stud. Mycol.">
        <title>101 Dothideomycetes genomes: a test case for predicting lifestyles and emergence of pathogens.</title>
        <authorList>
            <person name="Haridas S."/>
            <person name="Albert R."/>
            <person name="Binder M."/>
            <person name="Bloem J."/>
            <person name="Labutti K."/>
            <person name="Salamov A."/>
            <person name="Andreopoulos B."/>
            <person name="Baker S."/>
            <person name="Barry K."/>
            <person name="Bills G."/>
            <person name="Bluhm B."/>
            <person name="Cannon C."/>
            <person name="Castanera R."/>
            <person name="Culley D."/>
            <person name="Daum C."/>
            <person name="Ezra D."/>
            <person name="Gonzalez J."/>
            <person name="Henrissat B."/>
            <person name="Kuo A."/>
            <person name="Liang C."/>
            <person name="Lipzen A."/>
            <person name="Lutzoni F."/>
            <person name="Magnuson J."/>
            <person name="Mondo S."/>
            <person name="Nolan M."/>
            <person name="Ohm R."/>
            <person name="Pangilinan J."/>
            <person name="Park H.-J."/>
            <person name="Ramirez L."/>
            <person name="Alfaro M."/>
            <person name="Sun H."/>
            <person name="Tritt A."/>
            <person name="Yoshinaga Y."/>
            <person name="Zwiers L.-H."/>
            <person name="Turgeon B."/>
            <person name="Goodwin S."/>
            <person name="Spatafora J."/>
            <person name="Crous P."/>
            <person name="Grigoriev I."/>
        </authorList>
    </citation>
    <scope>NUCLEOTIDE SEQUENCE</scope>
    <source>
        <strain evidence="9">CBS 113979</strain>
    </source>
</reference>
<dbReference type="InterPro" id="IPR002328">
    <property type="entry name" value="ADH_Zn_CS"/>
</dbReference>
<accession>A0A6G1H9Z0</accession>
<dbReference type="EMBL" id="ML977144">
    <property type="protein sequence ID" value="KAF1989840.1"/>
    <property type="molecule type" value="Genomic_DNA"/>
</dbReference>
<comment type="similarity">
    <text evidence="2 6">Belongs to the zinc-containing alcohol dehydrogenase family.</text>
</comment>
<dbReference type="InterPro" id="IPR013149">
    <property type="entry name" value="ADH-like_C"/>
</dbReference>
<proteinExistence type="inferred from homology"/>
<comment type="cofactor">
    <cofactor evidence="1 6">
        <name>Zn(2+)</name>
        <dbReference type="ChEBI" id="CHEBI:29105"/>
    </cofactor>
</comment>
<dbReference type="InterPro" id="IPR036291">
    <property type="entry name" value="NAD(P)-bd_dom_sf"/>
</dbReference>
<dbReference type="SUPFAM" id="SSF51735">
    <property type="entry name" value="NAD(P)-binding Rossmann-fold domains"/>
    <property type="match status" value="1"/>
</dbReference>
<dbReference type="InterPro" id="IPR013154">
    <property type="entry name" value="ADH-like_N"/>
</dbReference>
<name>A0A6G1H9Z0_9PEZI</name>
<evidence type="ECO:0000256" key="5">
    <source>
        <dbReference type="ARBA" id="ARBA00023002"/>
    </source>
</evidence>
<keyword evidence="10" id="KW-1185">Reference proteome</keyword>